<accession>A0A6G9HIF4</accession>
<reference evidence="1" key="1">
    <citation type="submission" date="2019-10" db="EMBL/GenBank/DDBJ databases">
        <title>Complete sequence of plasmid pUZ8002, used for conjugal plasmid transfer.</title>
        <authorList>
            <person name="Ruckert C."/>
            <person name="Thieme E."/>
            <person name="Busche T."/>
            <person name="Kalinowski J."/>
            <person name="Persicke M."/>
        </authorList>
    </citation>
    <scope>NUCLEOTIDE SEQUENCE</scope>
    <source>
        <plasmid evidence="1">pUZ8002</plasmid>
    </source>
</reference>
<keyword evidence="1" id="KW-0614">Plasmid</keyword>
<organism evidence="1">
    <name type="scientific">Escherichia coli</name>
    <dbReference type="NCBI Taxonomy" id="562"/>
    <lineage>
        <taxon>Bacteria</taxon>
        <taxon>Pseudomonadati</taxon>
        <taxon>Pseudomonadota</taxon>
        <taxon>Gammaproteobacteria</taxon>
        <taxon>Enterobacterales</taxon>
        <taxon>Enterobacteriaceae</taxon>
        <taxon>Escherichia</taxon>
    </lineage>
</organism>
<sequence length="71" mass="7605">MPNRKIEIVTTNCRRCGKSISTLSRSLIGADALREELGGICGDCITPEERQRIEQGTLLAALRQCAAAGTS</sequence>
<evidence type="ECO:0008006" key="2">
    <source>
        <dbReference type="Google" id="ProtNLM"/>
    </source>
</evidence>
<dbReference type="RefSeq" id="WP_011205838.1">
    <property type="nucleotide sequence ID" value="NZ_BGLU01000028.1"/>
</dbReference>
<protein>
    <recommendedName>
        <fullName evidence="2">KleB protein</fullName>
    </recommendedName>
</protein>
<dbReference type="AlphaFoldDB" id="A0A6G9HIF4"/>
<proteinExistence type="predicted"/>
<name>A0A6G9HIF4_ECOLX</name>
<dbReference type="InterPro" id="IPR024392">
    <property type="entry name" value="DUF2688"/>
</dbReference>
<dbReference type="Pfam" id="PF10892">
    <property type="entry name" value="DUF2688"/>
    <property type="match status" value="1"/>
</dbReference>
<geneLocation type="plasmid" evidence="1">
    <name>pUZ8002</name>
</geneLocation>
<evidence type="ECO:0000313" key="1">
    <source>
        <dbReference type="EMBL" id="QIQ10383.1"/>
    </source>
</evidence>
<dbReference type="EMBL" id="MN602278">
    <property type="protein sequence ID" value="QIQ10383.1"/>
    <property type="molecule type" value="Genomic_DNA"/>
</dbReference>